<feature type="signal peptide" evidence="1">
    <location>
        <begin position="1"/>
        <end position="35"/>
    </location>
</feature>
<organism evidence="2">
    <name type="scientific">Sipha flava</name>
    <name type="common">yellow sugarcane aphid</name>
    <dbReference type="NCBI Taxonomy" id="143950"/>
    <lineage>
        <taxon>Eukaryota</taxon>
        <taxon>Metazoa</taxon>
        <taxon>Ecdysozoa</taxon>
        <taxon>Arthropoda</taxon>
        <taxon>Hexapoda</taxon>
        <taxon>Insecta</taxon>
        <taxon>Pterygota</taxon>
        <taxon>Neoptera</taxon>
        <taxon>Paraneoptera</taxon>
        <taxon>Hemiptera</taxon>
        <taxon>Sternorrhyncha</taxon>
        <taxon>Aphidomorpha</taxon>
        <taxon>Aphidoidea</taxon>
        <taxon>Aphididae</taxon>
        <taxon>Sipha</taxon>
    </lineage>
</organism>
<dbReference type="EMBL" id="GGMS01003702">
    <property type="protein sequence ID" value="MBY72905.1"/>
    <property type="molecule type" value="Transcribed_RNA"/>
</dbReference>
<name>A0A2S2Q575_9HEMI</name>
<reference evidence="2" key="1">
    <citation type="submission" date="2018-04" db="EMBL/GenBank/DDBJ databases">
        <title>Transcriptome assembly of Sipha flava.</title>
        <authorList>
            <person name="Scully E.D."/>
            <person name="Geib S.M."/>
            <person name="Palmer N.A."/>
            <person name="Koch K."/>
            <person name="Bradshaw J."/>
            <person name="Heng-Moss T."/>
            <person name="Sarath G."/>
        </authorList>
    </citation>
    <scope>NUCLEOTIDE SEQUENCE</scope>
</reference>
<dbReference type="InterPro" id="IPR012674">
    <property type="entry name" value="Calycin"/>
</dbReference>
<accession>A0A2S2Q575</accession>
<dbReference type="SUPFAM" id="SSF50814">
    <property type="entry name" value="Lipocalins"/>
    <property type="match status" value="1"/>
</dbReference>
<feature type="chain" id="PRO_5015635007" evidence="1">
    <location>
        <begin position="36"/>
        <end position="262"/>
    </location>
</feature>
<dbReference type="AlphaFoldDB" id="A0A2S2Q575"/>
<sequence>MIPSGVEQRRTATAAGRTPMWTAAVILVCAELAVTAPWQVPRPETVLVPVPFDQLDNIRWLIDPKTMSSTCGQFKAYVTNRTVDLVVGRWYTIYTSKIPSTTSYCSQLTNINQECGCFGIDFTIAIGDDLISFVMFSTNSSESSTSYQLAVASFSGKSQLNMNQIVLRSLVLQPNAKISGKGAYVVPSAVVVDTDDFDSYMIMLVCREMAIKPLIIVLVNALPMSDQTKYVVLKYLKRNGLDFYLHSVDHSNCNYAQNIVGF</sequence>
<protein>
    <submittedName>
        <fullName evidence="2">Uncharacterized protein</fullName>
    </submittedName>
</protein>
<proteinExistence type="predicted"/>
<gene>
    <name evidence="2" type="ORF">g.2724</name>
</gene>
<evidence type="ECO:0000256" key="1">
    <source>
        <dbReference type="SAM" id="SignalP"/>
    </source>
</evidence>
<evidence type="ECO:0000313" key="2">
    <source>
        <dbReference type="EMBL" id="MBY72905.1"/>
    </source>
</evidence>
<dbReference type="Gene3D" id="2.40.128.20">
    <property type="match status" value="1"/>
</dbReference>
<dbReference type="OrthoDB" id="6601924at2759"/>
<keyword evidence="1" id="KW-0732">Signal</keyword>